<evidence type="ECO:0000256" key="1">
    <source>
        <dbReference type="SAM" id="MobiDB-lite"/>
    </source>
</evidence>
<dbReference type="RefSeq" id="WP_338778628.1">
    <property type="nucleotide sequence ID" value="NZ_CP147407.1"/>
</dbReference>
<dbReference type="EMBL" id="CP147407">
    <property type="protein sequence ID" value="WXB96561.1"/>
    <property type="molecule type" value="Genomic_DNA"/>
</dbReference>
<gene>
    <name evidence="2" type="ORF">WCV65_18815</name>
</gene>
<reference evidence="2 3" key="1">
    <citation type="submission" date="2024-02" db="EMBL/GenBank/DDBJ databases">
        <title>Seven novel Bacillus-like species.</title>
        <authorList>
            <person name="Liu G."/>
        </authorList>
    </citation>
    <scope>NUCLEOTIDE SEQUENCE [LARGE SCALE GENOMIC DNA]</scope>
    <source>
        <strain evidence="2 3">FJAT-52054</strain>
    </source>
</reference>
<organism evidence="2 3">
    <name type="scientific">Metabacillus sediminis</name>
    <dbReference type="NCBI Taxonomy" id="3117746"/>
    <lineage>
        <taxon>Bacteria</taxon>
        <taxon>Bacillati</taxon>
        <taxon>Bacillota</taxon>
        <taxon>Bacilli</taxon>
        <taxon>Bacillales</taxon>
        <taxon>Bacillaceae</taxon>
        <taxon>Metabacillus</taxon>
    </lineage>
</organism>
<name>A0ABZ2NFV9_9BACI</name>
<feature type="compositionally biased region" description="Basic and acidic residues" evidence="1">
    <location>
        <begin position="24"/>
        <end position="40"/>
    </location>
</feature>
<accession>A0ABZ2NFV9</accession>
<dbReference type="Proteomes" id="UP001377337">
    <property type="component" value="Chromosome"/>
</dbReference>
<protein>
    <submittedName>
        <fullName evidence="2">Uncharacterized protein</fullName>
    </submittedName>
</protein>
<feature type="region of interest" description="Disordered" evidence="1">
    <location>
        <begin position="24"/>
        <end position="49"/>
    </location>
</feature>
<evidence type="ECO:0000313" key="2">
    <source>
        <dbReference type="EMBL" id="WXB96561.1"/>
    </source>
</evidence>
<sequence>MKKLMPMIDPRSLEMMIDDEVEAGKQRNESALRKSKELLKKLKARSGRS</sequence>
<keyword evidence="3" id="KW-1185">Reference proteome</keyword>
<evidence type="ECO:0000313" key="3">
    <source>
        <dbReference type="Proteomes" id="UP001377337"/>
    </source>
</evidence>
<proteinExistence type="predicted"/>